<dbReference type="STRING" id="1393122.SAMN05660895_1787"/>
<reference evidence="2" key="1">
    <citation type="submission" date="2016-10" db="EMBL/GenBank/DDBJ databases">
        <authorList>
            <person name="Varghese N."/>
            <person name="Submissions S."/>
        </authorList>
    </citation>
    <scope>NUCLEOTIDE SEQUENCE [LARGE SCALE GENOMIC DNA]</scope>
    <source>
        <strain evidence="2">DSM 14807</strain>
    </source>
</reference>
<accession>A0A1I7NGC3</accession>
<keyword evidence="2" id="KW-1185">Reference proteome</keyword>
<gene>
    <name evidence="1" type="ORF">SAMN05660895_1787</name>
</gene>
<sequence length="267" mass="28754">MITHHSGRLTVDPMAAKAPGWSPYVAMGDNPILMFDPDGMWPHPIHIRSFVPFKTFGGGFGGDNRGYSLSLKVTSRLQHVFTVDPTARTFDAGNVWSNESSHPILGKGNATPNDRADIKNFTSSTDKNGNSTVSFTVDMAGSNPLTKRIGIPTPDIDVHTKFILTENEKAGTLKVNAVQTGDAFPSAETFIGDTKGNQLFIGVSPAIGNPYTSLEGDGSKKMMYADFIVIMDSKGVFKGVVVGSGKNAKTYSVSDWNKMMQSQPTTK</sequence>
<name>A0A1I7NGC3_9BACT</name>
<evidence type="ECO:0000313" key="2">
    <source>
        <dbReference type="Proteomes" id="UP000199537"/>
    </source>
</evidence>
<proteinExistence type="predicted"/>
<evidence type="ECO:0000313" key="1">
    <source>
        <dbReference type="EMBL" id="SFV33709.1"/>
    </source>
</evidence>
<dbReference type="OrthoDB" id="678267at2"/>
<dbReference type="RefSeq" id="WP_143103992.1">
    <property type="nucleotide sequence ID" value="NZ_FPCJ01000001.1"/>
</dbReference>
<dbReference type="EMBL" id="FPCJ01000001">
    <property type="protein sequence ID" value="SFV33709.1"/>
    <property type="molecule type" value="Genomic_DNA"/>
</dbReference>
<organism evidence="1 2">
    <name type="scientific">Thermoflavifilum thermophilum</name>
    <dbReference type="NCBI Taxonomy" id="1393122"/>
    <lineage>
        <taxon>Bacteria</taxon>
        <taxon>Pseudomonadati</taxon>
        <taxon>Bacteroidota</taxon>
        <taxon>Chitinophagia</taxon>
        <taxon>Chitinophagales</taxon>
        <taxon>Chitinophagaceae</taxon>
        <taxon>Thermoflavifilum</taxon>
    </lineage>
</organism>
<dbReference type="Proteomes" id="UP000199537">
    <property type="component" value="Unassembled WGS sequence"/>
</dbReference>
<protein>
    <submittedName>
        <fullName evidence="1">Uncharacterized protein</fullName>
    </submittedName>
</protein>
<dbReference type="AlphaFoldDB" id="A0A1I7NGC3"/>